<dbReference type="Proteomes" id="UP000299102">
    <property type="component" value="Unassembled WGS sequence"/>
</dbReference>
<sequence>MEIQTDRHESGPKSVPSLPAGIRNPKNTALMLFSRTATNSSITRGLTPTLIHPKRRVFERDYKNVFRARPSHYPYRRENKHASHQSILVALSASPLLCRLHGVSASVDAPRVNASACVRAFDDVEGRLGGREASCAHHLNDIL</sequence>
<gene>
    <name evidence="2" type="ORF">EVAR_52781_1</name>
</gene>
<organism evidence="2 3">
    <name type="scientific">Eumeta variegata</name>
    <name type="common">Bagworm moth</name>
    <name type="synonym">Eumeta japonica</name>
    <dbReference type="NCBI Taxonomy" id="151549"/>
    <lineage>
        <taxon>Eukaryota</taxon>
        <taxon>Metazoa</taxon>
        <taxon>Ecdysozoa</taxon>
        <taxon>Arthropoda</taxon>
        <taxon>Hexapoda</taxon>
        <taxon>Insecta</taxon>
        <taxon>Pterygota</taxon>
        <taxon>Neoptera</taxon>
        <taxon>Endopterygota</taxon>
        <taxon>Lepidoptera</taxon>
        <taxon>Glossata</taxon>
        <taxon>Ditrysia</taxon>
        <taxon>Tineoidea</taxon>
        <taxon>Psychidae</taxon>
        <taxon>Oiketicinae</taxon>
        <taxon>Eumeta</taxon>
    </lineage>
</organism>
<name>A0A4C1Z8Q8_EUMVA</name>
<evidence type="ECO:0000256" key="1">
    <source>
        <dbReference type="SAM" id="MobiDB-lite"/>
    </source>
</evidence>
<proteinExistence type="predicted"/>
<feature type="compositionally biased region" description="Basic and acidic residues" evidence="1">
    <location>
        <begin position="1"/>
        <end position="11"/>
    </location>
</feature>
<protein>
    <submittedName>
        <fullName evidence="2">Uncharacterized protein</fullName>
    </submittedName>
</protein>
<reference evidence="2 3" key="1">
    <citation type="journal article" date="2019" name="Commun. Biol.">
        <title>The bagworm genome reveals a unique fibroin gene that provides high tensile strength.</title>
        <authorList>
            <person name="Kono N."/>
            <person name="Nakamura H."/>
            <person name="Ohtoshi R."/>
            <person name="Tomita M."/>
            <person name="Numata K."/>
            <person name="Arakawa K."/>
        </authorList>
    </citation>
    <scope>NUCLEOTIDE SEQUENCE [LARGE SCALE GENOMIC DNA]</scope>
</reference>
<evidence type="ECO:0000313" key="2">
    <source>
        <dbReference type="EMBL" id="GBP83037.1"/>
    </source>
</evidence>
<dbReference type="AlphaFoldDB" id="A0A4C1Z8Q8"/>
<comment type="caution">
    <text evidence="2">The sequence shown here is derived from an EMBL/GenBank/DDBJ whole genome shotgun (WGS) entry which is preliminary data.</text>
</comment>
<evidence type="ECO:0000313" key="3">
    <source>
        <dbReference type="Proteomes" id="UP000299102"/>
    </source>
</evidence>
<feature type="region of interest" description="Disordered" evidence="1">
    <location>
        <begin position="1"/>
        <end position="23"/>
    </location>
</feature>
<accession>A0A4C1Z8Q8</accession>
<dbReference type="EMBL" id="BGZK01001601">
    <property type="protein sequence ID" value="GBP83037.1"/>
    <property type="molecule type" value="Genomic_DNA"/>
</dbReference>
<keyword evidence="3" id="KW-1185">Reference proteome</keyword>